<gene>
    <name evidence="2" type="ORF">PV328_001146</name>
</gene>
<evidence type="ECO:0000313" key="3">
    <source>
        <dbReference type="Proteomes" id="UP001168990"/>
    </source>
</evidence>
<feature type="region of interest" description="Disordered" evidence="1">
    <location>
        <begin position="90"/>
        <end position="109"/>
    </location>
</feature>
<sequence>MSKLNVYFDWTTATPANAISGFRGSGIYPVNQNALSDAEFAISDIALGEHTQERESENLNDQVPDVSGKLALPERIQESDRGLVLNQQNEVPPLGEQDPSDSPSSNLSTLSQDCLALRDSEIENYICDGTELSLPSLIYLNESQNQNRQKESPSKFLLQSSPIPKIPLSMSKRAEQSAEILNSNDKIIQKKNEEEKTKKTNKMINKKSIVNKREQPRKMQKTKKYIDIISSERESNNIDFVELIKKRASRKRKVHIYSSDSENEENAVSSKKATVDNYCVECFESYNFTKSKSDWIRCSRICQMWLHETCSNT</sequence>
<proteinExistence type="predicted"/>
<feature type="region of interest" description="Disordered" evidence="1">
    <location>
        <begin position="191"/>
        <end position="221"/>
    </location>
</feature>
<accession>A0AA39FWC1</accession>
<organism evidence="2 3">
    <name type="scientific">Microctonus aethiopoides</name>
    <dbReference type="NCBI Taxonomy" id="144406"/>
    <lineage>
        <taxon>Eukaryota</taxon>
        <taxon>Metazoa</taxon>
        <taxon>Ecdysozoa</taxon>
        <taxon>Arthropoda</taxon>
        <taxon>Hexapoda</taxon>
        <taxon>Insecta</taxon>
        <taxon>Pterygota</taxon>
        <taxon>Neoptera</taxon>
        <taxon>Endopterygota</taxon>
        <taxon>Hymenoptera</taxon>
        <taxon>Apocrita</taxon>
        <taxon>Ichneumonoidea</taxon>
        <taxon>Braconidae</taxon>
        <taxon>Euphorinae</taxon>
        <taxon>Microctonus</taxon>
    </lineage>
</organism>
<dbReference type="AlphaFoldDB" id="A0AA39FWC1"/>
<dbReference type="EMBL" id="JAQQBS010000001">
    <property type="protein sequence ID" value="KAK0177067.1"/>
    <property type="molecule type" value="Genomic_DNA"/>
</dbReference>
<feature type="compositionally biased region" description="Low complexity" evidence="1">
    <location>
        <begin position="100"/>
        <end position="109"/>
    </location>
</feature>
<keyword evidence="3" id="KW-1185">Reference proteome</keyword>
<reference evidence="2" key="1">
    <citation type="journal article" date="2023" name="bioRxiv">
        <title>Scaffold-level genome assemblies of two parasitoid biocontrol wasps reveal the parthenogenesis mechanism and an associated novel virus.</title>
        <authorList>
            <person name="Inwood S."/>
            <person name="Skelly J."/>
            <person name="Guhlin J."/>
            <person name="Harrop T."/>
            <person name="Goldson S."/>
            <person name="Dearden P."/>
        </authorList>
    </citation>
    <scope>NUCLEOTIDE SEQUENCE</scope>
    <source>
        <strain evidence="2">Irish</strain>
        <tissue evidence="2">Whole body</tissue>
    </source>
</reference>
<evidence type="ECO:0000256" key="1">
    <source>
        <dbReference type="SAM" id="MobiDB-lite"/>
    </source>
</evidence>
<name>A0AA39FWC1_9HYME</name>
<reference evidence="2" key="2">
    <citation type="submission" date="2023-03" db="EMBL/GenBank/DDBJ databases">
        <authorList>
            <person name="Inwood S.N."/>
            <person name="Skelly J.G."/>
            <person name="Guhlin J."/>
            <person name="Harrop T.W.R."/>
            <person name="Goldson S.G."/>
            <person name="Dearden P.K."/>
        </authorList>
    </citation>
    <scope>NUCLEOTIDE SEQUENCE</scope>
    <source>
        <strain evidence="2">Irish</strain>
        <tissue evidence="2">Whole body</tissue>
    </source>
</reference>
<evidence type="ECO:0000313" key="2">
    <source>
        <dbReference type="EMBL" id="KAK0177067.1"/>
    </source>
</evidence>
<protein>
    <submittedName>
        <fullName evidence="2">Uncharacterized protein</fullName>
    </submittedName>
</protein>
<comment type="caution">
    <text evidence="2">The sequence shown here is derived from an EMBL/GenBank/DDBJ whole genome shotgun (WGS) entry which is preliminary data.</text>
</comment>
<dbReference type="Proteomes" id="UP001168990">
    <property type="component" value="Unassembled WGS sequence"/>
</dbReference>